<dbReference type="HAMAP" id="MF_00238">
    <property type="entry name" value="Cytidyl_kinase_type1"/>
    <property type="match status" value="1"/>
</dbReference>
<evidence type="ECO:0000313" key="11">
    <source>
        <dbReference type="Proteomes" id="UP001597337"/>
    </source>
</evidence>
<dbReference type="CDD" id="cd02020">
    <property type="entry name" value="CMPK"/>
    <property type="match status" value="1"/>
</dbReference>
<dbReference type="GO" id="GO:0016301">
    <property type="term" value="F:kinase activity"/>
    <property type="evidence" value="ECO:0007669"/>
    <property type="project" value="UniProtKB-KW"/>
</dbReference>
<dbReference type="InterPro" id="IPR027417">
    <property type="entry name" value="P-loop_NTPase"/>
</dbReference>
<comment type="similarity">
    <text evidence="1 8">Belongs to the cytidylate kinase family. Type 1 subfamily.</text>
</comment>
<keyword evidence="8" id="KW-0963">Cytoplasm</keyword>
<dbReference type="Pfam" id="PF02224">
    <property type="entry name" value="Cytidylate_kin"/>
    <property type="match status" value="1"/>
</dbReference>
<comment type="caution">
    <text evidence="10">The sequence shown here is derived from an EMBL/GenBank/DDBJ whole genome shotgun (WGS) entry which is preliminary data.</text>
</comment>
<evidence type="ECO:0000259" key="9">
    <source>
        <dbReference type="Pfam" id="PF02224"/>
    </source>
</evidence>
<keyword evidence="4 8" id="KW-0418">Kinase</keyword>
<evidence type="ECO:0000256" key="7">
    <source>
        <dbReference type="ARBA" id="ARBA00048478"/>
    </source>
</evidence>
<dbReference type="RefSeq" id="WP_386022137.1">
    <property type="nucleotide sequence ID" value="NZ_JBHUHX010000003.1"/>
</dbReference>
<organism evidence="10 11">
    <name type="scientific">Thiorhodococcus fuscus</name>
    <dbReference type="NCBI Taxonomy" id="527200"/>
    <lineage>
        <taxon>Bacteria</taxon>
        <taxon>Pseudomonadati</taxon>
        <taxon>Pseudomonadota</taxon>
        <taxon>Gammaproteobacteria</taxon>
        <taxon>Chromatiales</taxon>
        <taxon>Chromatiaceae</taxon>
        <taxon>Thiorhodococcus</taxon>
    </lineage>
</organism>
<keyword evidence="3 8" id="KW-0547">Nucleotide-binding</keyword>
<feature type="domain" description="Cytidylate kinase" evidence="9">
    <location>
        <begin position="5"/>
        <end position="214"/>
    </location>
</feature>
<protein>
    <recommendedName>
        <fullName evidence="8">Cytidylate kinase</fullName>
        <shortName evidence="8">CK</shortName>
        <ecNumber evidence="8">2.7.4.25</ecNumber>
    </recommendedName>
    <alternativeName>
        <fullName evidence="8">Cytidine monophosphate kinase</fullName>
        <shortName evidence="8">CMP kinase</shortName>
    </alternativeName>
</protein>
<dbReference type="PANTHER" id="PTHR21299:SF2">
    <property type="entry name" value="CYTIDYLATE KINASE"/>
    <property type="match status" value="1"/>
</dbReference>
<gene>
    <name evidence="8 10" type="primary">cmk</name>
    <name evidence="10" type="ORF">ACFSJC_01430</name>
</gene>
<evidence type="ECO:0000256" key="5">
    <source>
        <dbReference type="ARBA" id="ARBA00022840"/>
    </source>
</evidence>
<dbReference type="SUPFAM" id="SSF52540">
    <property type="entry name" value="P-loop containing nucleoside triphosphate hydrolases"/>
    <property type="match status" value="1"/>
</dbReference>
<feature type="binding site" evidence="8">
    <location>
        <begin position="9"/>
        <end position="17"/>
    </location>
    <ligand>
        <name>ATP</name>
        <dbReference type="ChEBI" id="CHEBI:30616"/>
    </ligand>
</feature>
<evidence type="ECO:0000256" key="1">
    <source>
        <dbReference type="ARBA" id="ARBA00009427"/>
    </source>
</evidence>
<dbReference type="Gene3D" id="3.40.50.300">
    <property type="entry name" value="P-loop containing nucleotide triphosphate hydrolases"/>
    <property type="match status" value="1"/>
</dbReference>
<dbReference type="EMBL" id="JBHUHX010000003">
    <property type="protein sequence ID" value="MFD2110498.1"/>
    <property type="molecule type" value="Genomic_DNA"/>
</dbReference>
<evidence type="ECO:0000256" key="4">
    <source>
        <dbReference type="ARBA" id="ARBA00022777"/>
    </source>
</evidence>
<evidence type="ECO:0000313" key="10">
    <source>
        <dbReference type="EMBL" id="MFD2110498.1"/>
    </source>
</evidence>
<evidence type="ECO:0000256" key="6">
    <source>
        <dbReference type="ARBA" id="ARBA00047615"/>
    </source>
</evidence>
<comment type="catalytic activity">
    <reaction evidence="7 8">
        <text>CMP + ATP = CDP + ADP</text>
        <dbReference type="Rhea" id="RHEA:11600"/>
        <dbReference type="ChEBI" id="CHEBI:30616"/>
        <dbReference type="ChEBI" id="CHEBI:58069"/>
        <dbReference type="ChEBI" id="CHEBI:60377"/>
        <dbReference type="ChEBI" id="CHEBI:456216"/>
        <dbReference type="EC" id="2.7.4.25"/>
    </reaction>
</comment>
<dbReference type="PANTHER" id="PTHR21299">
    <property type="entry name" value="CYTIDYLATE KINASE/PANTOATE-BETA-ALANINE LIGASE"/>
    <property type="match status" value="1"/>
</dbReference>
<comment type="catalytic activity">
    <reaction evidence="6 8">
        <text>dCMP + ATP = dCDP + ADP</text>
        <dbReference type="Rhea" id="RHEA:25094"/>
        <dbReference type="ChEBI" id="CHEBI:30616"/>
        <dbReference type="ChEBI" id="CHEBI:57566"/>
        <dbReference type="ChEBI" id="CHEBI:58593"/>
        <dbReference type="ChEBI" id="CHEBI:456216"/>
        <dbReference type="EC" id="2.7.4.25"/>
    </reaction>
</comment>
<name>A0ABW4Y6C1_9GAMM</name>
<dbReference type="InterPro" id="IPR003136">
    <property type="entry name" value="Cytidylate_kin"/>
</dbReference>
<evidence type="ECO:0000256" key="8">
    <source>
        <dbReference type="HAMAP-Rule" id="MF_00238"/>
    </source>
</evidence>
<sequence length="222" mass="24042">MIPVITIDGPSGTGKGTLTDLLAERLGWCSLDSGALYRVLGVAARRQGVALEDADALAGLADSLPVRFVSGRVLLGEDDVSAEIRTEEAGMAASKVAAHPEVRARLLDWQRRMAREPGLVADGRDMGTVVFPAAPLKIFLDASPEVRAERRYKQLKGKGLDANLPQLVRDIRERDARDRNRPVAPLCAADDAILVDSTAMSIAEVLDRVLEEVRRVFPKLVP</sequence>
<reference evidence="11" key="1">
    <citation type="journal article" date="2019" name="Int. J. Syst. Evol. Microbiol.">
        <title>The Global Catalogue of Microorganisms (GCM) 10K type strain sequencing project: providing services to taxonomists for standard genome sequencing and annotation.</title>
        <authorList>
            <consortium name="The Broad Institute Genomics Platform"/>
            <consortium name="The Broad Institute Genome Sequencing Center for Infectious Disease"/>
            <person name="Wu L."/>
            <person name="Ma J."/>
        </authorList>
    </citation>
    <scope>NUCLEOTIDE SEQUENCE [LARGE SCALE GENOMIC DNA]</scope>
    <source>
        <strain evidence="11">KACC 12597</strain>
    </source>
</reference>
<evidence type="ECO:0000256" key="3">
    <source>
        <dbReference type="ARBA" id="ARBA00022741"/>
    </source>
</evidence>
<keyword evidence="5 8" id="KW-0067">ATP-binding</keyword>
<comment type="subcellular location">
    <subcellularLocation>
        <location evidence="8">Cytoplasm</location>
    </subcellularLocation>
</comment>
<evidence type="ECO:0000256" key="2">
    <source>
        <dbReference type="ARBA" id="ARBA00022679"/>
    </source>
</evidence>
<proteinExistence type="inferred from homology"/>
<dbReference type="InterPro" id="IPR011994">
    <property type="entry name" value="Cytidylate_kinase_dom"/>
</dbReference>
<keyword evidence="2 8" id="KW-0808">Transferase</keyword>
<keyword evidence="11" id="KW-1185">Reference proteome</keyword>
<accession>A0ABW4Y6C1</accession>
<dbReference type="Proteomes" id="UP001597337">
    <property type="component" value="Unassembled WGS sequence"/>
</dbReference>
<dbReference type="NCBIfam" id="TIGR00017">
    <property type="entry name" value="cmk"/>
    <property type="match status" value="1"/>
</dbReference>
<dbReference type="EC" id="2.7.4.25" evidence="8"/>